<dbReference type="PRINTS" id="PR01210">
    <property type="entry name" value="GGTRANSPTASE"/>
</dbReference>
<keyword evidence="4" id="KW-0865">Zymogen</keyword>
<proteinExistence type="inferred from homology"/>
<dbReference type="GO" id="GO:0103068">
    <property type="term" value="F:leukotriene C4 gamma-glutamyl transferase activity"/>
    <property type="evidence" value="ECO:0007669"/>
    <property type="project" value="UniProtKB-EC"/>
</dbReference>
<dbReference type="SUPFAM" id="SSF56235">
    <property type="entry name" value="N-terminal nucleophile aminohydrolases (Ntn hydrolases)"/>
    <property type="match status" value="1"/>
</dbReference>
<dbReference type="InterPro" id="IPR029055">
    <property type="entry name" value="Ntn_hydrolases_N"/>
</dbReference>
<dbReference type="Gene3D" id="3.60.20.40">
    <property type="match status" value="1"/>
</dbReference>
<gene>
    <name evidence="5" type="ORF">AVDCRST_MAG29-528</name>
</gene>
<comment type="similarity">
    <text evidence="1">Belongs to the gamma-glutamyltransferase family.</text>
</comment>
<accession>A0A6J4L485</accession>
<name>A0A6J4L485_9ACTN</name>
<protein>
    <submittedName>
        <fullName evidence="5">Gamma-glutamyltranspeptidase @ Glutathione hydrolase</fullName>
        <ecNumber evidence="5">2.3.2.2</ecNumber>
        <ecNumber evidence="5">3.4.19.13</ecNumber>
    </submittedName>
</protein>
<reference evidence="5" key="1">
    <citation type="submission" date="2020-02" db="EMBL/GenBank/DDBJ databases">
        <authorList>
            <person name="Meier V. D."/>
        </authorList>
    </citation>
    <scope>NUCLEOTIDE SEQUENCE</scope>
    <source>
        <strain evidence="5">AVDCRST_MAG29</strain>
    </source>
</reference>
<organism evidence="5">
    <name type="scientific">uncultured Nocardioidaceae bacterium</name>
    <dbReference type="NCBI Taxonomy" id="253824"/>
    <lineage>
        <taxon>Bacteria</taxon>
        <taxon>Bacillati</taxon>
        <taxon>Actinomycetota</taxon>
        <taxon>Actinomycetes</taxon>
        <taxon>Propionibacteriales</taxon>
        <taxon>Nocardioidaceae</taxon>
        <taxon>environmental samples</taxon>
    </lineage>
</organism>
<dbReference type="Pfam" id="PF01019">
    <property type="entry name" value="G_glu_transpept"/>
    <property type="match status" value="1"/>
</dbReference>
<sequence length="527" mass="53594">MSTAHASRPAVRVAVAAPNELACAAAVQVAADGGNAVDAALAAVLVTTVSEPGLVSMAGAAYVTVSPNDGSPPVTIDGGVEMPGRGLPAERFGSGMRDVRTAYAGGVTMTVGHGSVATPGCLRALDLAHSTQGSIPWREVVAPAIAVARDGFPHGQASHTYLEFVHEDIFGWHPDSRAALHTADGRLIGPGERVQVPHLADSLQLLAEQGADAFYTGAIAEHVVAEVERGGGILTAADLAAYEAVVRPALQTRLGPWQLATNPAPAVGGVVVAAVLTLLAGRLSGAGAGSSGGQAWTDQDLRRIVGAQHAVLRHRADVIDVAADRQVAAEAVMDTVHRDVLALLTSPSTAHVSVVGDDGSACAITVSAGYNSGVLVPGTGIWLNNCLGEQELTPHGSHGERPGARLLSAMAPTVGRRSDGAVLAIGSPGSDRIPTSIAQVLALHVEAGLALDRAVQHPRVHVRLGSEVGDRADHEEDLELPADLGLPTHAMPVHSMYFGGVGVAMATPDGVLQAAGDPRRSGVIAAS</sequence>
<evidence type="ECO:0000256" key="3">
    <source>
        <dbReference type="ARBA" id="ARBA00022801"/>
    </source>
</evidence>
<keyword evidence="3 5" id="KW-0378">Hydrolase</keyword>
<dbReference type="GO" id="GO:0036374">
    <property type="term" value="F:glutathione hydrolase activity"/>
    <property type="evidence" value="ECO:0007669"/>
    <property type="project" value="UniProtKB-EC"/>
</dbReference>
<dbReference type="EC" id="2.3.2.2" evidence="5"/>
<dbReference type="EMBL" id="CADCUG010000033">
    <property type="protein sequence ID" value="CAA9322444.1"/>
    <property type="molecule type" value="Genomic_DNA"/>
</dbReference>
<dbReference type="PANTHER" id="PTHR43199">
    <property type="entry name" value="GLUTATHIONE HYDROLASE"/>
    <property type="match status" value="1"/>
</dbReference>
<evidence type="ECO:0000256" key="1">
    <source>
        <dbReference type="ARBA" id="ARBA00009381"/>
    </source>
</evidence>
<dbReference type="InterPro" id="IPR051792">
    <property type="entry name" value="GGT_bact"/>
</dbReference>
<dbReference type="AlphaFoldDB" id="A0A6J4L485"/>
<dbReference type="EC" id="3.4.19.13" evidence="5"/>
<keyword evidence="2 5" id="KW-0808">Transferase</keyword>
<dbReference type="PANTHER" id="PTHR43199:SF1">
    <property type="entry name" value="GLUTATHIONE HYDROLASE PROENZYME"/>
    <property type="match status" value="1"/>
</dbReference>
<keyword evidence="5" id="KW-0012">Acyltransferase</keyword>
<evidence type="ECO:0000256" key="4">
    <source>
        <dbReference type="ARBA" id="ARBA00023145"/>
    </source>
</evidence>
<evidence type="ECO:0000256" key="2">
    <source>
        <dbReference type="ARBA" id="ARBA00022679"/>
    </source>
</evidence>
<dbReference type="InterPro" id="IPR043137">
    <property type="entry name" value="GGT_ssub_C"/>
</dbReference>
<evidence type="ECO:0000313" key="5">
    <source>
        <dbReference type="EMBL" id="CAA9322444.1"/>
    </source>
</evidence>